<gene>
    <name evidence="3" type="ORF">BZA70DRAFT_276033</name>
</gene>
<dbReference type="EMBL" id="JBBJBU010000003">
    <property type="protein sequence ID" value="KAK7206210.1"/>
    <property type="molecule type" value="Genomic_DNA"/>
</dbReference>
<name>A0ABR1F8P0_9ASCO</name>
<dbReference type="RefSeq" id="XP_064769243.1">
    <property type="nucleotide sequence ID" value="XM_064912240.1"/>
</dbReference>
<dbReference type="PROSITE" id="PS51335">
    <property type="entry name" value="ELMO"/>
    <property type="match status" value="1"/>
</dbReference>
<dbReference type="InterPro" id="IPR050868">
    <property type="entry name" value="ELMO_domain-containing"/>
</dbReference>
<organism evidence="3 4">
    <name type="scientific">Myxozyma melibiosi</name>
    <dbReference type="NCBI Taxonomy" id="54550"/>
    <lineage>
        <taxon>Eukaryota</taxon>
        <taxon>Fungi</taxon>
        <taxon>Dikarya</taxon>
        <taxon>Ascomycota</taxon>
        <taxon>Saccharomycotina</taxon>
        <taxon>Lipomycetes</taxon>
        <taxon>Lipomycetales</taxon>
        <taxon>Lipomycetaceae</taxon>
        <taxon>Myxozyma</taxon>
    </lineage>
</organism>
<comment type="caution">
    <text evidence="3">The sequence shown here is derived from an EMBL/GenBank/DDBJ whole genome shotgun (WGS) entry which is preliminary data.</text>
</comment>
<dbReference type="Pfam" id="PF04727">
    <property type="entry name" value="ELMO_CED12"/>
    <property type="match status" value="1"/>
</dbReference>
<dbReference type="GeneID" id="90037752"/>
<evidence type="ECO:0000313" key="3">
    <source>
        <dbReference type="EMBL" id="KAK7206210.1"/>
    </source>
</evidence>
<dbReference type="Proteomes" id="UP001498771">
    <property type="component" value="Unassembled WGS sequence"/>
</dbReference>
<feature type="domain" description="ELMO" evidence="2">
    <location>
        <begin position="269"/>
        <end position="466"/>
    </location>
</feature>
<accession>A0ABR1F8P0</accession>
<reference evidence="3 4" key="1">
    <citation type="submission" date="2024-03" db="EMBL/GenBank/DDBJ databases">
        <title>Genome-scale model development and genomic sequencing of the oleaginous clade Lipomyces.</title>
        <authorList>
            <consortium name="Lawrence Berkeley National Laboratory"/>
            <person name="Czajka J.J."/>
            <person name="Han Y."/>
            <person name="Kim J."/>
            <person name="Mondo S.J."/>
            <person name="Hofstad B.A."/>
            <person name="Robles A."/>
            <person name="Haridas S."/>
            <person name="Riley R."/>
            <person name="LaButti K."/>
            <person name="Pangilinan J."/>
            <person name="Andreopoulos W."/>
            <person name="Lipzen A."/>
            <person name="Yan J."/>
            <person name="Wang M."/>
            <person name="Ng V."/>
            <person name="Grigoriev I.V."/>
            <person name="Spatafora J.W."/>
            <person name="Magnuson J.K."/>
            <person name="Baker S.E."/>
            <person name="Pomraning K.R."/>
        </authorList>
    </citation>
    <scope>NUCLEOTIDE SEQUENCE [LARGE SCALE GENOMIC DNA]</scope>
    <source>
        <strain evidence="3 4">Phaff 52-87</strain>
    </source>
</reference>
<keyword evidence="4" id="KW-1185">Reference proteome</keyword>
<evidence type="ECO:0000256" key="1">
    <source>
        <dbReference type="SAM" id="MobiDB-lite"/>
    </source>
</evidence>
<sequence length="602" mass="67075">MMQIFVFIAQSLGDVISLRIVAAKRLLLSQSQSGSSSTIQPATSARKSRNQSSSSSFYAAKLQIFVAVVVISAYKLWKRVLHILVGLSALDRLARQGAIALARTQNYNNSLARDAPAAASQISELTRKLRYNDWLCRRSIWRISNELYLSTALHEELDTIERFATTSSVMTASDLATSVTISLSRRKDISFESPGYVFLERHAVKSHILVKCFENEVGAACAQRADWLPSSSDISTTSSTIAEKSTTATSSHSPKSTTRFSSLEITSLSTSDMFVELWHAVHAAESWPSSLPPLMSRESRAGFNWVTLGFQGFDPTDDLRGTGRFGIIAFHSFVLNHPSRAAQIVVESRSPDIHMDMITTPWYPAALASIHVCAFIARLCATGQLRMWLFFSLAPVDRNSSVPEDKKDGNTREVESCWKLVLDLHSYILFEFHNYWKADVKRRTVKTVMDFEKCFARFCAKLTAMLVMTRPAPFELDNYNFAYASRVHEDWIDWDVACPDDGAVDAYYPGGGKSSRSMRLGKEDEYIVRPVPIGKGGFSGYFSLAAHDDDIFAEDDEDDEVYHSAATYSSAEEDEGRSSALEAFELKNLSRKAEMKAKAKAA</sequence>
<dbReference type="InterPro" id="IPR006816">
    <property type="entry name" value="ELMO_dom"/>
</dbReference>
<evidence type="ECO:0000313" key="4">
    <source>
        <dbReference type="Proteomes" id="UP001498771"/>
    </source>
</evidence>
<feature type="region of interest" description="Disordered" evidence="1">
    <location>
        <begin position="238"/>
        <end position="257"/>
    </location>
</feature>
<feature type="compositionally biased region" description="Polar residues" evidence="1">
    <location>
        <begin position="242"/>
        <end position="257"/>
    </location>
</feature>
<proteinExistence type="predicted"/>
<dbReference type="PANTHER" id="PTHR12771">
    <property type="entry name" value="ENGULFMENT AND CELL MOTILITY"/>
    <property type="match status" value="1"/>
</dbReference>
<protein>
    <submittedName>
        <fullName evidence="3">ELMO/CED-12 family-domain-containing protein</fullName>
    </submittedName>
</protein>
<evidence type="ECO:0000259" key="2">
    <source>
        <dbReference type="PROSITE" id="PS51335"/>
    </source>
</evidence>